<dbReference type="InterPro" id="IPR036388">
    <property type="entry name" value="WH-like_DNA-bd_sf"/>
</dbReference>
<evidence type="ECO:0000256" key="1">
    <source>
        <dbReference type="SAM" id="MobiDB-lite"/>
    </source>
</evidence>
<dbReference type="PRINTS" id="PR00364">
    <property type="entry name" value="DISEASERSIST"/>
</dbReference>
<dbReference type="GO" id="GO:0006355">
    <property type="term" value="P:regulation of DNA-templated transcription"/>
    <property type="evidence" value="ECO:0007669"/>
    <property type="project" value="InterPro"/>
</dbReference>
<keyword evidence="4" id="KW-1185">Reference proteome</keyword>
<dbReference type="Pfam" id="PF13424">
    <property type="entry name" value="TPR_12"/>
    <property type="match status" value="1"/>
</dbReference>
<dbReference type="SMART" id="SM00028">
    <property type="entry name" value="TPR"/>
    <property type="match status" value="5"/>
</dbReference>
<evidence type="ECO:0000313" key="4">
    <source>
        <dbReference type="Proteomes" id="UP000239203"/>
    </source>
</evidence>
<dbReference type="SUPFAM" id="SSF46894">
    <property type="entry name" value="C-terminal effector domain of the bipartite response regulators"/>
    <property type="match status" value="1"/>
</dbReference>
<dbReference type="SUPFAM" id="SSF52540">
    <property type="entry name" value="P-loop containing nucleoside triphosphate hydrolases"/>
    <property type="match status" value="1"/>
</dbReference>
<dbReference type="PANTHER" id="PTHR47691:SF3">
    <property type="entry name" value="HTH-TYPE TRANSCRIPTIONAL REGULATOR RV0890C-RELATED"/>
    <property type="match status" value="1"/>
</dbReference>
<dbReference type="SMART" id="SM01043">
    <property type="entry name" value="BTAD"/>
    <property type="match status" value="1"/>
</dbReference>
<feature type="domain" description="Bacterial transcriptional activator" evidence="2">
    <location>
        <begin position="102"/>
        <end position="227"/>
    </location>
</feature>
<dbReference type="PANTHER" id="PTHR47691">
    <property type="entry name" value="REGULATOR-RELATED"/>
    <property type="match status" value="1"/>
</dbReference>
<evidence type="ECO:0000259" key="2">
    <source>
        <dbReference type="SMART" id="SM01043"/>
    </source>
</evidence>
<reference evidence="3 4" key="1">
    <citation type="submission" date="2018-02" db="EMBL/GenBank/DDBJ databases">
        <title>Genomic Encyclopedia of Archaeal and Bacterial Type Strains, Phase II (KMG-II): from individual species to whole genera.</title>
        <authorList>
            <person name="Goeker M."/>
        </authorList>
    </citation>
    <scope>NUCLEOTIDE SEQUENCE [LARGE SCALE GENOMIC DNA]</scope>
    <source>
        <strain evidence="3 4">YU 961-1</strain>
    </source>
</reference>
<dbReference type="Proteomes" id="UP000239203">
    <property type="component" value="Unassembled WGS sequence"/>
</dbReference>
<dbReference type="Pfam" id="PF00931">
    <property type="entry name" value="NB-ARC"/>
    <property type="match status" value="1"/>
</dbReference>
<proteinExistence type="predicted"/>
<dbReference type="InterPro" id="IPR005158">
    <property type="entry name" value="BTAD"/>
</dbReference>
<dbReference type="Gene3D" id="1.25.40.10">
    <property type="entry name" value="Tetratricopeptide repeat domain"/>
    <property type="match status" value="3"/>
</dbReference>
<dbReference type="OrthoDB" id="3661636at2"/>
<dbReference type="InterPro" id="IPR011990">
    <property type="entry name" value="TPR-like_helical_dom_sf"/>
</dbReference>
<dbReference type="Pfam" id="PF03704">
    <property type="entry name" value="BTAD"/>
    <property type="match status" value="1"/>
</dbReference>
<dbReference type="Gene3D" id="3.40.50.300">
    <property type="entry name" value="P-loop containing nucleotide triphosphate hydrolases"/>
    <property type="match status" value="1"/>
</dbReference>
<dbReference type="EMBL" id="PTIX01000034">
    <property type="protein sequence ID" value="PPK62553.1"/>
    <property type="molecule type" value="Genomic_DNA"/>
</dbReference>
<gene>
    <name evidence="3" type="ORF">CLV40_13415</name>
</gene>
<dbReference type="GO" id="GO:0003677">
    <property type="term" value="F:DNA binding"/>
    <property type="evidence" value="ECO:0007669"/>
    <property type="project" value="UniProtKB-KW"/>
</dbReference>
<dbReference type="RefSeq" id="WP_146108377.1">
    <property type="nucleotide sequence ID" value="NZ_CP154825.1"/>
</dbReference>
<organism evidence="3 4">
    <name type="scientific">Actinokineospora auranticolor</name>
    <dbReference type="NCBI Taxonomy" id="155976"/>
    <lineage>
        <taxon>Bacteria</taxon>
        <taxon>Bacillati</taxon>
        <taxon>Actinomycetota</taxon>
        <taxon>Actinomycetes</taxon>
        <taxon>Pseudonocardiales</taxon>
        <taxon>Pseudonocardiaceae</taxon>
        <taxon>Actinokineospora</taxon>
    </lineage>
</organism>
<feature type="region of interest" description="Disordered" evidence="1">
    <location>
        <begin position="969"/>
        <end position="990"/>
    </location>
</feature>
<accession>A0A2S6GCH7</accession>
<dbReference type="InterPro" id="IPR019734">
    <property type="entry name" value="TPR_rpt"/>
</dbReference>
<dbReference type="InterPro" id="IPR016032">
    <property type="entry name" value="Sig_transdc_resp-reg_C-effctor"/>
</dbReference>
<name>A0A2S6GCH7_9PSEU</name>
<dbReference type="InterPro" id="IPR002182">
    <property type="entry name" value="NB-ARC"/>
</dbReference>
<sequence length="990" mass="108605">MEAAFGILGPTALRLDGVLEARWSYPKPRALLTTMLLHPNRKVPVATLLDWIWGDDDRPRKPDGALHKYATQIRTRLERLPIHAHLQAKSGAYLLDTTRGAIDYFQFRDLSTAAQRSRESDPAEAIRLAEAALALVRGRPLEDLHSRKADAWRTAFERNELTPTHAARLGALVELGRAGETLPLLDDLQSDSPDNLTFHKLRLTALQALNRNEEAAEYYLDLHRALRQAGEHQAADHLRQHQNSLIAKESGTAAVAYGATGFPIRQLRHGIRDFIGRAQELAALDAAAFDHDGNPIPGVVVLEGMGGVGKTTLAVHWGRRWRARFPDGDLFVDLNGFAADSEPALTHASVVDELLAGLGEEPVLSATPRSREVALRRTLANRRTLVVLDNARNSEHVQRLLPLLADGLVVVTSRQTLTTLCASYGAKRITINPMSTAECSRLLAVHLGSETRMYGDLCEELVRFCGGLPLVLTVAAHHIADYRHLRSSTQRDPARILLELGLTADGDLSPQTAFSATCRRLPQGPQRLFRLLGLHPGREFAIAAAASCSGRPEVETRDHLSALVGAHLLERTEAPDRYRLHDLLKECAHTLAHTDESPPDRRAAERRVLSFYLTSATAAHETLYPDHATGPPLDPAPQISPVGFTEPHTARAWFRDEHTNLTSAIALAVKTANHDYAWRLPHAVRTYLERHGYSEDARAALETAVAAARAGGDHEAEASSANDLGLTYMARGQFTDARHCLHRALEYADRAEDHRARGVIHFQLGRLALLLGSPAEAVPLLRRSLDLARASGNTEAKRWTHQQLGVALCATGRLDEALLHLREAQHHALEARDESAQARVLAGIGAVWAVRGEHNDAVAYTTTALRTAESAHDAPAIVEIRLALSEVERARGAARHAEQHARQAIALAGQIRHAPLLARCLEALGDAVADLDRPNEARTAWSEASALYKSMSDPARRQAVNTKLSTLPSELNTTTRGTPIEWPERTQPLK</sequence>
<keyword evidence="3" id="KW-0238">DNA-binding</keyword>
<dbReference type="AlphaFoldDB" id="A0A2S6GCH7"/>
<protein>
    <submittedName>
        <fullName evidence="3">DNA-binding SARP family transcriptional activator</fullName>
    </submittedName>
</protein>
<dbReference type="GO" id="GO:0043531">
    <property type="term" value="F:ADP binding"/>
    <property type="evidence" value="ECO:0007669"/>
    <property type="project" value="InterPro"/>
</dbReference>
<dbReference type="Gene3D" id="1.10.10.10">
    <property type="entry name" value="Winged helix-like DNA-binding domain superfamily/Winged helix DNA-binding domain"/>
    <property type="match status" value="1"/>
</dbReference>
<comment type="caution">
    <text evidence="3">The sequence shown here is derived from an EMBL/GenBank/DDBJ whole genome shotgun (WGS) entry which is preliminary data.</text>
</comment>
<dbReference type="SUPFAM" id="SSF48452">
    <property type="entry name" value="TPR-like"/>
    <property type="match status" value="3"/>
</dbReference>
<dbReference type="InterPro" id="IPR027417">
    <property type="entry name" value="P-loop_NTPase"/>
</dbReference>
<evidence type="ECO:0000313" key="3">
    <source>
        <dbReference type="EMBL" id="PPK62553.1"/>
    </source>
</evidence>